<evidence type="ECO:0000259" key="2">
    <source>
        <dbReference type="PROSITE" id="PS50102"/>
    </source>
</evidence>
<dbReference type="EMBL" id="MCGO01000003">
    <property type="protein sequence ID" value="ORY52693.1"/>
    <property type="molecule type" value="Genomic_DNA"/>
</dbReference>
<dbReference type="InterPro" id="IPR012677">
    <property type="entry name" value="Nucleotide-bd_a/b_plait_sf"/>
</dbReference>
<feature type="domain" description="RRM" evidence="2">
    <location>
        <begin position="3"/>
        <end position="80"/>
    </location>
</feature>
<organism evidence="3 4">
    <name type="scientific">Rhizoclosmatium globosum</name>
    <dbReference type="NCBI Taxonomy" id="329046"/>
    <lineage>
        <taxon>Eukaryota</taxon>
        <taxon>Fungi</taxon>
        <taxon>Fungi incertae sedis</taxon>
        <taxon>Chytridiomycota</taxon>
        <taxon>Chytridiomycota incertae sedis</taxon>
        <taxon>Chytridiomycetes</taxon>
        <taxon>Chytridiales</taxon>
        <taxon>Chytriomycetaceae</taxon>
        <taxon>Rhizoclosmatium</taxon>
    </lineage>
</organism>
<proteinExistence type="predicted"/>
<accession>A0A1Y2D091</accession>
<dbReference type="PANTHER" id="PTHR32343">
    <property type="entry name" value="SERINE/ARGININE-RICH SPLICING FACTOR"/>
    <property type="match status" value="1"/>
</dbReference>
<dbReference type="SMART" id="SM00360">
    <property type="entry name" value="RRM"/>
    <property type="match status" value="2"/>
</dbReference>
<dbReference type="SUPFAM" id="SSF54928">
    <property type="entry name" value="RNA-binding domain, RBD"/>
    <property type="match status" value="2"/>
</dbReference>
<dbReference type="GO" id="GO:0003723">
    <property type="term" value="F:RNA binding"/>
    <property type="evidence" value="ECO:0007669"/>
    <property type="project" value="UniProtKB-UniRule"/>
</dbReference>
<protein>
    <recommendedName>
        <fullName evidence="2">RRM domain-containing protein</fullName>
    </recommendedName>
</protein>
<dbReference type="PROSITE" id="PS50102">
    <property type="entry name" value="RRM"/>
    <property type="match status" value="2"/>
</dbReference>
<feature type="domain" description="RRM" evidence="2">
    <location>
        <begin position="145"/>
        <end position="220"/>
    </location>
</feature>
<dbReference type="OrthoDB" id="4726at2759"/>
<evidence type="ECO:0000256" key="1">
    <source>
        <dbReference type="PROSITE-ProRule" id="PRU00176"/>
    </source>
</evidence>
<dbReference type="InterPro" id="IPR000504">
    <property type="entry name" value="RRM_dom"/>
</dbReference>
<reference evidence="3 4" key="1">
    <citation type="submission" date="2016-07" db="EMBL/GenBank/DDBJ databases">
        <title>Pervasive Adenine N6-methylation of Active Genes in Fungi.</title>
        <authorList>
            <consortium name="DOE Joint Genome Institute"/>
            <person name="Mondo S.J."/>
            <person name="Dannebaum R.O."/>
            <person name="Kuo R.C."/>
            <person name="Labutti K."/>
            <person name="Haridas S."/>
            <person name="Kuo A."/>
            <person name="Salamov A."/>
            <person name="Ahrendt S.R."/>
            <person name="Lipzen A."/>
            <person name="Sullivan W."/>
            <person name="Andreopoulos W.B."/>
            <person name="Clum A."/>
            <person name="Lindquist E."/>
            <person name="Daum C."/>
            <person name="Ramamoorthy G.K."/>
            <person name="Gryganskyi A."/>
            <person name="Culley D."/>
            <person name="Magnuson J.K."/>
            <person name="James T.Y."/>
            <person name="O'Malley M.A."/>
            <person name="Stajich J.E."/>
            <person name="Spatafora J.W."/>
            <person name="Visel A."/>
            <person name="Grigoriev I.V."/>
        </authorList>
    </citation>
    <scope>NUCLEOTIDE SEQUENCE [LARGE SCALE GENOMIC DNA]</scope>
    <source>
        <strain evidence="3 4">JEL800</strain>
    </source>
</reference>
<keyword evidence="1" id="KW-0694">RNA-binding</keyword>
<name>A0A1Y2D091_9FUNG</name>
<sequence length="351" mass="38081">MSATVKVSNISPLVSAETLRELFAHLGTIESIQDLGASQFSANTKEALVTFEDASAAEIAMHLTGTELGDKMLLVTSHAAVVSPAVSLPLALAPHPIQPIQPIIHSTSLIGNALGQGVPGTNIKNPYVTPQLYTVDPVKADEIGRTIYVGNISLLISEADLTQMFSACGPVTFIKMAGDPAHGCRFAFVEFAVVEAANEAISLHGTTLAERPLKVTYSKNAINKGPKALDDTTMRRVREAELRILNKDRNLGGNATVSWCAGDIPPARRPRSRSRSRSYGEFCRVFTEGFAILDNERKQFDVYDRKLMPTNNNLIQTVVETDLRPDVEDAHVPVLLTVTDDDLDLDPDHQV</sequence>
<evidence type="ECO:0000313" key="3">
    <source>
        <dbReference type="EMBL" id="ORY52693.1"/>
    </source>
</evidence>
<evidence type="ECO:0000313" key="4">
    <source>
        <dbReference type="Proteomes" id="UP000193642"/>
    </source>
</evidence>
<comment type="caution">
    <text evidence="3">The sequence shown here is derived from an EMBL/GenBank/DDBJ whole genome shotgun (WGS) entry which is preliminary data.</text>
</comment>
<dbReference type="InterPro" id="IPR035979">
    <property type="entry name" value="RBD_domain_sf"/>
</dbReference>
<dbReference type="Pfam" id="PF00076">
    <property type="entry name" value="RRM_1"/>
    <property type="match status" value="2"/>
</dbReference>
<dbReference type="STRING" id="329046.A0A1Y2D091"/>
<dbReference type="PANTHER" id="PTHR32343:SF22">
    <property type="entry name" value="LD29830P"/>
    <property type="match status" value="1"/>
</dbReference>
<gene>
    <name evidence="3" type="ORF">BCR33DRAFT_325749</name>
</gene>
<keyword evidence="4" id="KW-1185">Reference proteome</keyword>
<dbReference type="Proteomes" id="UP000193642">
    <property type="component" value="Unassembled WGS sequence"/>
</dbReference>
<dbReference type="Gene3D" id="3.30.70.330">
    <property type="match status" value="2"/>
</dbReference>
<dbReference type="AlphaFoldDB" id="A0A1Y2D091"/>